<organism evidence="2 3">
    <name type="scientific">Campylobacter concisus</name>
    <dbReference type="NCBI Taxonomy" id="199"/>
    <lineage>
        <taxon>Bacteria</taxon>
        <taxon>Pseudomonadati</taxon>
        <taxon>Campylobacterota</taxon>
        <taxon>Epsilonproteobacteria</taxon>
        <taxon>Campylobacterales</taxon>
        <taxon>Campylobacteraceae</taxon>
        <taxon>Campylobacter</taxon>
    </lineage>
</organism>
<name>A0A1Y5NDP3_9BACT</name>
<dbReference type="Proteomes" id="UP000195893">
    <property type="component" value="Unassembled WGS sequence"/>
</dbReference>
<protein>
    <submittedName>
        <fullName evidence="2">Uncharacterized protein</fullName>
    </submittedName>
</protein>
<feature type="coiled-coil region" evidence="1">
    <location>
        <begin position="30"/>
        <end position="85"/>
    </location>
</feature>
<dbReference type="RefSeq" id="WP_087582224.1">
    <property type="nucleotide sequence ID" value="NZ_NDYQ01000020.1"/>
</dbReference>
<proteinExistence type="predicted"/>
<dbReference type="EMBL" id="NDYQ01000020">
    <property type="protein sequence ID" value="OUT16095.1"/>
    <property type="molecule type" value="Genomic_DNA"/>
</dbReference>
<keyword evidence="1" id="KW-0175">Coiled coil</keyword>
<comment type="caution">
    <text evidence="2">The sequence shown here is derived from an EMBL/GenBank/DDBJ whole genome shotgun (WGS) entry which is preliminary data.</text>
</comment>
<evidence type="ECO:0000313" key="2">
    <source>
        <dbReference type="EMBL" id="OUT16095.1"/>
    </source>
</evidence>
<gene>
    <name evidence="2" type="ORF">B9N60_09825</name>
</gene>
<reference evidence="2 3" key="1">
    <citation type="submission" date="2017-04" db="EMBL/GenBank/DDBJ databases">
        <title>Complete genome of Campylobacter concisus ATCC 33237T and draft genomes for an additional eight well characterized C. concisus strains.</title>
        <authorList>
            <person name="Cornelius A.J."/>
            <person name="Miller W.G."/>
            <person name="Lastovica A.J."/>
            <person name="On S.L."/>
            <person name="French N.P."/>
            <person name="Vandenberg O."/>
            <person name="Biggs P.J."/>
        </authorList>
    </citation>
    <scope>NUCLEOTIDE SEQUENCE [LARGE SCALE GENOMIC DNA]</scope>
    <source>
        <strain evidence="2 3">Lasto127.99</strain>
    </source>
</reference>
<dbReference type="AlphaFoldDB" id="A0A1Y5NDP3"/>
<sequence length="117" mass="13514">MLSPSLYLSGFLLLTTLFLGYRYQSLDNELSVTKERLKSSDEMNQNLKDEINEQDRLISLKLDTIEKVSRQKQLIEIKANKVKERVQNEDKKDMSNALSISVNYVLDGLRKQTSSTK</sequence>
<evidence type="ECO:0000256" key="1">
    <source>
        <dbReference type="SAM" id="Coils"/>
    </source>
</evidence>
<evidence type="ECO:0000313" key="3">
    <source>
        <dbReference type="Proteomes" id="UP000195893"/>
    </source>
</evidence>
<accession>A0A1Y5NDP3</accession>